<comment type="caution">
    <text evidence="3">The sequence shown here is derived from an EMBL/GenBank/DDBJ whole genome shotgun (WGS) entry which is preliminary data.</text>
</comment>
<proteinExistence type="predicted"/>
<evidence type="ECO:0000313" key="3">
    <source>
        <dbReference type="EMBL" id="CAE7367671.1"/>
    </source>
</evidence>
<reference evidence="3" key="1">
    <citation type="submission" date="2021-02" db="EMBL/GenBank/DDBJ databases">
        <authorList>
            <person name="Dougan E. K."/>
            <person name="Rhodes N."/>
            <person name="Thang M."/>
            <person name="Chan C."/>
        </authorList>
    </citation>
    <scope>NUCLEOTIDE SEQUENCE</scope>
</reference>
<feature type="compositionally biased region" description="Basic and acidic residues" evidence="1">
    <location>
        <begin position="870"/>
        <end position="881"/>
    </location>
</feature>
<sequence>DSSYRDDFEKCETAETWPAVSDYTPPMKLLDVALESGVAYTMNFSLYKMVINQVFLRPLPEPCVRRIYEYDLTEEADDCCLDELRSASSLWYDMESIEEASDFESDCSCDEVHTPRLYCRAVIEEVPSGPERVEVILDSGADCTVLPLSYQAVGHKDSSASKSILLDAQGNKIEGGESRVFVNFEIDTPDEDSAISFKDSVALGNVQQTLFCLGKLMRRGWVPVCDEYDSWYMQKGEAWFPVHWSRNSLATYMRISRLEEIVAQGDGEDADQRLGETSAADQQLGAASAESKQRLGDASAEGVHLAYNMSTTVDPSARFNPDEWPHRSTLIWKRGREYEVFECGEYWEPIASFYRFFVFEPSQLGEVRPDDRAWVPGVNPLRDRGDDGAEEEEGEIAVERQGERAEGPMLGVGLDPRDYAYPKSSREACVASRSREDTYDDTEPHREFPVVSMGYMFTATQDNPLATHLILVDSQTKFVQATAIDGKGNRSLKYCVADVVGLMNSLGYQRIGLRYDTEPAMKQVAGAVVAARLKMGLATEEKPIPPGDATHRANRSERYIHTVHTLGNCLLQTILQHTGHKIESEDPLFDWAYRHAAFLVSRFSVLKDGCASFELVHGRSYKSKLLPFGAHVYAQYLPKSKVRGECWKPCVWLGRTTLGDLNIVGEREGIHHARSVRLAPGNFLTEALKTMKGVPWDPLLDVLPSRKRKALTGSRPPVLPENVEAPPSPADEAASDPPSPEAVGPTLNEGPPVEGGVGSDSSDTMSVSLPGDSMDGSYHSEELLMDVEGHPASGHVSAIFLEEEMLTGHDDNEGYVEADEDPLAPGFNVDWAVSEGDEEYVAPDPQPDLPFVKSWANRKYEEGPPVLHPDQLRKLDEAWTE</sequence>
<evidence type="ECO:0000313" key="4">
    <source>
        <dbReference type="Proteomes" id="UP000649617"/>
    </source>
</evidence>
<feature type="compositionally biased region" description="Basic and acidic residues" evidence="1">
    <location>
        <begin position="397"/>
        <end position="406"/>
    </location>
</feature>
<gene>
    <name evidence="3" type="primary">LZTR1</name>
    <name evidence="3" type="ORF">SPIL2461_LOCUS8899</name>
</gene>
<dbReference type="GO" id="GO:0006508">
    <property type="term" value="P:proteolysis"/>
    <property type="evidence" value="ECO:0007669"/>
    <property type="project" value="InterPro"/>
</dbReference>
<evidence type="ECO:0000259" key="2">
    <source>
        <dbReference type="PROSITE" id="PS50175"/>
    </source>
</evidence>
<feature type="non-terminal residue" evidence="3">
    <location>
        <position position="881"/>
    </location>
</feature>
<dbReference type="InterPro" id="IPR001969">
    <property type="entry name" value="Aspartic_peptidase_AS"/>
</dbReference>
<dbReference type="PROSITE" id="PS00141">
    <property type="entry name" value="ASP_PROTEASE"/>
    <property type="match status" value="1"/>
</dbReference>
<organism evidence="3 4">
    <name type="scientific">Symbiodinium pilosum</name>
    <name type="common">Dinoflagellate</name>
    <dbReference type="NCBI Taxonomy" id="2952"/>
    <lineage>
        <taxon>Eukaryota</taxon>
        <taxon>Sar</taxon>
        <taxon>Alveolata</taxon>
        <taxon>Dinophyceae</taxon>
        <taxon>Suessiales</taxon>
        <taxon>Symbiodiniaceae</taxon>
        <taxon>Symbiodinium</taxon>
    </lineage>
</organism>
<dbReference type="OrthoDB" id="417053at2759"/>
<feature type="region of interest" description="Disordered" evidence="1">
    <location>
        <begin position="861"/>
        <end position="881"/>
    </location>
</feature>
<feature type="domain" description="Peptidase A2" evidence="2">
    <location>
        <begin position="133"/>
        <end position="147"/>
    </location>
</feature>
<dbReference type="InterPro" id="IPR001995">
    <property type="entry name" value="Peptidase_A2_cat"/>
</dbReference>
<dbReference type="GO" id="GO:0004190">
    <property type="term" value="F:aspartic-type endopeptidase activity"/>
    <property type="evidence" value="ECO:0007669"/>
    <property type="project" value="InterPro"/>
</dbReference>
<keyword evidence="4" id="KW-1185">Reference proteome</keyword>
<accession>A0A812PMD5</accession>
<feature type="region of interest" description="Disordered" evidence="1">
    <location>
        <begin position="710"/>
        <end position="777"/>
    </location>
</feature>
<name>A0A812PMD5_SYMPI</name>
<protein>
    <submittedName>
        <fullName evidence="3">LZTR1 protein</fullName>
    </submittedName>
</protein>
<evidence type="ECO:0000256" key="1">
    <source>
        <dbReference type="SAM" id="MobiDB-lite"/>
    </source>
</evidence>
<dbReference type="Proteomes" id="UP000649617">
    <property type="component" value="Unassembled WGS sequence"/>
</dbReference>
<dbReference type="PROSITE" id="PS50175">
    <property type="entry name" value="ASP_PROT_RETROV"/>
    <property type="match status" value="1"/>
</dbReference>
<dbReference type="AlphaFoldDB" id="A0A812PMD5"/>
<dbReference type="EMBL" id="CAJNIZ010014910">
    <property type="protein sequence ID" value="CAE7367671.1"/>
    <property type="molecule type" value="Genomic_DNA"/>
</dbReference>
<feature type="region of interest" description="Disordered" evidence="1">
    <location>
        <begin position="378"/>
        <end position="411"/>
    </location>
</feature>